<dbReference type="PANTHER" id="PTHR30086">
    <property type="entry name" value="ARGININE EXPORTER PROTEIN ARGO"/>
    <property type="match status" value="1"/>
</dbReference>
<keyword evidence="4 6" id="KW-1133">Transmembrane helix</keyword>
<feature type="transmembrane region" description="Helical" evidence="6">
    <location>
        <begin position="6"/>
        <end position="27"/>
    </location>
</feature>
<organism evidence="7 8">
    <name type="scientific">Corynebacterium endometrii</name>
    <dbReference type="NCBI Taxonomy" id="2488819"/>
    <lineage>
        <taxon>Bacteria</taxon>
        <taxon>Bacillati</taxon>
        <taxon>Actinomycetota</taxon>
        <taxon>Actinomycetes</taxon>
        <taxon>Mycobacteriales</taxon>
        <taxon>Corynebacteriaceae</taxon>
        <taxon>Corynebacterium</taxon>
    </lineage>
</organism>
<evidence type="ECO:0000256" key="5">
    <source>
        <dbReference type="ARBA" id="ARBA00023136"/>
    </source>
</evidence>
<proteinExistence type="predicted"/>
<keyword evidence="2" id="KW-1003">Cell membrane</keyword>
<keyword evidence="8" id="KW-1185">Reference proteome</keyword>
<evidence type="ECO:0000256" key="3">
    <source>
        <dbReference type="ARBA" id="ARBA00022692"/>
    </source>
</evidence>
<feature type="transmembrane region" description="Helical" evidence="6">
    <location>
        <begin position="149"/>
        <end position="174"/>
    </location>
</feature>
<reference evidence="7 8" key="1">
    <citation type="submission" date="2019-04" db="EMBL/GenBank/DDBJ databases">
        <title>Corynebacterium endometrii sp. nov., isolated from the uterus of a cow with endometritis.</title>
        <authorList>
            <person name="Ballas P."/>
            <person name="Ruckert C."/>
            <person name="Wagener K."/>
            <person name="Drillich M."/>
            <person name="Kaempfer P."/>
            <person name="Busse H.-J."/>
            <person name="Ehling-Schulz M."/>
        </authorList>
    </citation>
    <scope>NUCLEOTIDE SEQUENCE [LARGE SCALE GENOMIC DNA]</scope>
    <source>
        <strain evidence="7 8">LMM-1653</strain>
    </source>
</reference>
<protein>
    <submittedName>
        <fullName evidence="7">Threonine efflux protein</fullName>
    </submittedName>
</protein>
<dbReference type="InterPro" id="IPR001123">
    <property type="entry name" value="LeuE-type"/>
</dbReference>
<dbReference type="GO" id="GO:0015171">
    <property type="term" value="F:amino acid transmembrane transporter activity"/>
    <property type="evidence" value="ECO:0007669"/>
    <property type="project" value="TreeGrafter"/>
</dbReference>
<evidence type="ECO:0000313" key="7">
    <source>
        <dbReference type="EMBL" id="QCB28999.1"/>
    </source>
</evidence>
<name>A0A4P7QH83_9CORY</name>
<dbReference type="AlphaFoldDB" id="A0A4P7QH83"/>
<dbReference type="Proteomes" id="UP000296352">
    <property type="component" value="Chromosome"/>
</dbReference>
<sequence>MSLSAYLTIMLLNLAGAASPGPDIILVTRMATKSRRHAVAASLGIQVGVLMWCTLTVLGAAAVLTAFPEILGFVQLIGGAWLVWMGFNMVRGGWAQRTTPPVSVAAAEASLGSPWSSFRTGLLTNLSNPKIVLFLAALVAPHLPANPTLGLAVLLILSLGLSALALFLLLSFVISTNALRRRMLAAGPWIDIVAGSFFLIAGAVLVANGIVAIAR</sequence>
<dbReference type="Pfam" id="PF01810">
    <property type="entry name" value="LysE"/>
    <property type="match status" value="1"/>
</dbReference>
<evidence type="ECO:0000256" key="1">
    <source>
        <dbReference type="ARBA" id="ARBA00004651"/>
    </source>
</evidence>
<dbReference type="RefSeq" id="WP_136141653.1">
    <property type="nucleotide sequence ID" value="NZ_CP039247.1"/>
</dbReference>
<evidence type="ECO:0000256" key="4">
    <source>
        <dbReference type="ARBA" id="ARBA00022989"/>
    </source>
</evidence>
<accession>A0A4P7QH83</accession>
<evidence type="ECO:0000256" key="2">
    <source>
        <dbReference type="ARBA" id="ARBA00022475"/>
    </source>
</evidence>
<keyword evidence="3 6" id="KW-0812">Transmembrane</keyword>
<dbReference type="EMBL" id="CP039247">
    <property type="protein sequence ID" value="QCB28999.1"/>
    <property type="molecule type" value="Genomic_DNA"/>
</dbReference>
<comment type="subcellular location">
    <subcellularLocation>
        <location evidence="1">Cell membrane</location>
        <topology evidence="1">Multi-pass membrane protein</topology>
    </subcellularLocation>
</comment>
<feature type="transmembrane region" description="Helical" evidence="6">
    <location>
        <begin position="186"/>
        <end position="214"/>
    </location>
</feature>
<evidence type="ECO:0000313" key="8">
    <source>
        <dbReference type="Proteomes" id="UP000296352"/>
    </source>
</evidence>
<gene>
    <name evidence="7" type="primary">rhtC2</name>
    <name evidence="7" type="ORF">CENDO_08645</name>
</gene>
<dbReference type="OrthoDB" id="9784202at2"/>
<feature type="transmembrane region" description="Helical" evidence="6">
    <location>
        <begin position="70"/>
        <end position="87"/>
    </location>
</feature>
<dbReference type="GO" id="GO:0005886">
    <property type="term" value="C:plasma membrane"/>
    <property type="evidence" value="ECO:0007669"/>
    <property type="project" value="UniProtKB-SubCell"/>
</dbReference>
<evidence type="ECO:0000256" key="6">
    <source>
        <dbReference type="SAM" id="Phobius"/>
    </source>
</evidence>
<feature type="transmembrane region" description="Helical" evidence="6">
    <location>
        <begin position="39"/>
        <end position="64"/>
    </location>
</feature>
<keyword evidence="5 6" id="KW-0472">Membrane</keyword>
<dbReference type="KEGG" id="cee:CENDO_08645"/>
<dbReference type="PANTHER" id="PTHR30086:SF20">
    <property type="entry name" value="ARGININE EXPORTER PROTEIN ARGO-RELATED"/>
    <property type="match status" value="1"/>
</dbReference>